<gene>
    <name evidence="2" type="ORF">AMK68_03825</name>
</gene>
<feature type="transmembrane region" description="Helical" evidence="1">
    <location>
        <begin position="247"/>
        <end position="265"/>
    </location>
</feature>
<keyword evidence="1" id="KW-0472">Membrane</keyword>
<reference evidence="2 3" key="1">
    <citation type="journal article" date="2015" name="Microbiome">
        <title>Genomic resolution of linkages in carbon, nitrogen, and sulfur cycling among widespread estuary sediment bacteria.</title>
        <authorList>
            <person name="Baker B.J."/>
            <person name="Lazar C.S."/>
            <person name="Teske A.P."/>
            <person name="Dick G.J."/>
        </authorList>
    </citation>
    <scope>NUCLEOTIDE SEQUENCE [LARGE SCALE GENOMIC DNA]</scope>
    <source>
        <strain evidence="2">DG_56</strain>
    </source>
</reference>
<dbReference type="Proteomes" id="UP000052020">
    <property type="component" value="Unassembled WGS sequence"/>
</dbReference>
<sequence>MERARFWTRRVIWLLTAAALIVPMLVRIRLPMFPSSPARKLYRAVEAIPPDKIMVISTSWEPGTYGENGLQTEALIRHAFESNKRFAIFGWIYPPGPELGQNIAEGLAKRYHKRYGVDWVNWGYRPGYADMIRGWAKDIRAIVSTDAYGTPIGMLPVMKGVHTADDIGLMVEITPTDSIGTLVQFVYGVHRTPLGYAPTGVMAAEAYALLDSGQVVGLLRGLVGAAEYEDLLRHRGEAYRRMIPQSFAHALIILLVILGNVLYLLGRRQGEETPTEVQGEQRAGD</sequence>
<dbReference type="AlphaFoldDB" id="A0A0S7XN38"/>
<evidence type="ECO:0000256" key="1">
    <source>
        <dbReference type="SAM" id="Phobius"/>
    </source>
</evidence>
<keyword evidence="1" id="KW-0812">Transmembrane</keyword>
<accession>A0A0S7XN38</accession>
<keyword evidence="1" id="KW-1133">Transmembrane helix</keyword>
<evidence type="ECO:0000313" key="3">
    <source>
        <dbReference type="Proteomes" id="UP000052020"/>
    </source>
</evidence>
<organism evidence="2 3">
    <name type="scientific">candidate division KD3-62 bacterium DG_56</name>
    <dbReference type="NCBI Taxonomy" id="1704032"/>
    <lineage>
        <taxon>Bacteria</taxon>
        <taxon>candidate division KD3-62</taxon>
    </lineage>
</organism>
<evidence type="ECO:0000313" key="2">
    <source>
        <dbReference type="EMBL" id="KPJ63513.1"/>
    </source>
</evidence>
<protein>
    <submittedName>
        <fullName evidence="2">Uncharacterized protein</fullName>
    </submittedName>
</protein>
<name>A0A0S7XN38_9BACT</name>
<comment type="caution">
    <text evidence="2">The sequence shown here is derived from an EMBL/GenBank/DDBJ whole genome shotgun (WGS) entry which is preliminary data.</text>
</comment>
<proteinExistence type="predicted"/>
<dbReference type="EMBL" id="LIZY01000082">
    <property type="protein sequence ID" value="KPJ63513.1"/>
    <property type="molecule type" value="Genomic_DNA"/>
</dbReference>